<gene>
    <name evidence="2" type="ORF">BT93_L4442</name>
</gene>
<dbReference type="AlphaFoldDB" id="A0A8T0CUH5"/>
<dbReference type="InterPro" id="IPR006566">
    <property type="entry name" value="FBD"/>
</dbReference>
<keyword evidence="3" id="KW-1185">Reference proteome</keyword>
<evidence type="ECO:0000313" key="3">
    <source>
        <dbReference type="Proteomes" id="UP000806378"/>
    </source>
</evidence>
<reference evidence="2" key="1">
    <citation type="submission" date="2020-05" db="EMBL/GenBank/DDBJ databases">
        <title>WGS assembly of Corymbia citriodora subspecies variegata.</title>
        <authorList>
            <person name="Barry K."/>
            <person name="Hundley H."/>
            <person name="Shu S."/>
            <person name="Jenkins J."/>
            <person name="Grimwood J."/>
            <person name="Baten A."/>
        </authorList>
    </citation>
    <scope>NUCLEOTIDE SEQUENCE</scope>
    <source>
        <strain evidence="2">CV2-018</strain>
    </source>
</reference>
<evidence type="ECO:0000259" key="1">
    <source>
        <dbReference type="Pfam" id="PF08387"/>
    </source>
</evidence>
<evidence type="ECO:0000313" key="2">
    <source>
        <dbReference type="EMBL" id="KAF7851130.1"/>
    </source>
</evidence>
<dbReference type="Proteomes" id="UP000806378">
    <property type="component" value="Unassembled WGS sequence"/>
</dbReference>
<feature type="domain" description="FBD" evidence="1">
    <location>
        <begin position="25"/>
        <end position="65"/>
    </location>
</feature>
<comment type="caution">
    <text evidence="2">The sequence shown here is derived from an EMBL/GenBank/DDBJ whole genome shotgun (WGS) entry which is preliminary data.</text>
</comment>
<organism evidence="2 3">
    <name type="scientific">Corymbia citriodora subsp. variegata</name>
    <dbReference type="NCBI Taxonomy" id="360336"/>
    <lineage>
        <taxon>Eukaryota</taxon>
        <taxon>Viridiplantae</taxon>
        <taxon>Streptophyta</taxon>
        <taxon>Embryophyta</taxon>
        <taxon>Tracheophyta</taxon>
        <taxon>Spermatophyta</taxon>
        <taxon>Magnoliopsida</taxon>
        <taxon>eudicotyledons</taxon>
        <taxon>Gunneridae</taxon>
        <taxon>Pentapetalae</taxon>
        <taxon>rosids</taxon>
        <taxon>malvids</taxon>
        <taxon>Myrtales</taxon>
        <taxon>Myrtaceae</taxon>
        <taxon>Myrtoideae</taxon>
        <taxon>Eucalypteae</taxon>
        <taxon>Corymbia</taxon>
    </lineage>
</organism>
<name>A0A8T0CUH5_CORYI</name>
<dbReference type="OrthoDB" id="613853at2759"/>
<dbReference type="EMBL" id="MU089561">
    <property type="protein sequence ID" value="KAF7851130.1"/>
    <property type="molecule type" value="Genomic_DNA"/>
</dbReference>
<protein>
    <recommendedName>
        <fullName evidence="1">FBD domain-containing protein</fullName>
    </recommendedName>
</protein>
<accession>A0A8T0CUH5</accession>
<dbReference type="Gramene" id="rna-gnl|WGS:JABURB|Cocit.L4442.1">
    <property type="protein sequence ID" value="cds-KAF7851130.1"/>
    <property type="gene ID" value="gene-BT93_L4442"/>
</dbReference>
<proteinExistence type="predicted"/>
<sequence length="105" mass="12154">MVAIAVGFVSRELGRAGKGRELERVVRPLHQYIKEVEFYNYYGRPCDYELVNYFVENAIALEKLVVNSCDEGYFSGRMIKVKEPRERAVQQLKGKLPSRIELVIN</sequence>
<dbReference type="Pfam" id="PF08387">
    <property type="entry name" value="FBD"/>
    <property type="match status" value="1"/>
</dbReference>